<evidence type="ECO:0000313" key="2">
    <source>
        <dbReference type="EMBL" id="SFA88346.1"/>
    </source>
</evidence>
<feature type="domain" description="Carrier" evidence="1">
    <location>
        <begin position="1"/>
        <end position="79"/>
    </location>
</feature>
<name>A0A1I0WK68_SELRU</name>
<sequence>MTKTEIHENVQEIFRDVFDEEDLVITDTTNADDIEDWDSLAQVRLTVAIEKKFGIKFDFGELTALHNVGEMLGLIEKKIAG</sequence>
<dbReference type="EMBL" id="FOJX01000003">
    <property type="protein sequence ID" value="SFA88346.1"/>
    <property type="molecule type" value="Genomic_DNA"/>
</dbReference>
<organism evidence="2 3">
    <name type="scientific">Selenomonas ruminantium</name>
    <dbReference type="NCBI Taxonomy" id="971"/>
    <lineage>
        <taxon>Bacteria</taxon>
        <taxon>Bacillati</taxon>
        <taxon>Bacillota</taxon>
        <taxon>Negativicutes</taxon>
        <taxon>Selenomonadales</taxon>
        <taxon>Selenomonadaceae</taxon>
        <taxon>Selenomonas</taxon>
    </lineage>
</organism>
<gene>
    <name evidence="2" type="ORF">SAMN05216587_1036</name>
</gene>
<evidence type="ECO:0000259" key="1">
    <source>
        <dbReference type="PROSITE" id="PS50075"/>
    </source>
</evidence>
<evidence type="ECO:0000313" key="3">
    <source>
        <dbReference type="Proteomes" id="UP000183843"/>
    </source>
</evidence>
<accession>A0A1I0WK68</accession>
<protein>
    <submittedName>
        <fullName evidence="2">Acyl carrier protein</fullName>
    </submittedName>
</protein>
<dbReference type="Proteomes" id="UP000183843">
    <property type="component" value="Unassembled WGS sequence"/>
</dbReference>
<dbReference type="InterPro" id="IPR009081">
    <property type="entry name" value="PP-bd_ACP"/>
</dbReference>
<dbReference type="InterPro" id="IPR036736">
    <property type="entry name" value="ACP-like_sf"/>
</dbReference>
<reference evidence="2 3" key="1">
    <citation type="submission" date="2016-10" db="EMBL/GenBank/DDBJ databases">
        <authorList>
            <person name="de Groot N.N."/>
        </authorList>
    </citation>
    <scope>NUCLEOTIDE SEQUENCE [LARGE SCALE GENOMIC DNA]</scope>
    <source>
        <strain evidence="2 3">L14</strain>
    </source>
</reference>
<dbReference type="RefSeq" id="WP_074813841.1">
    <property type="nucleotide sequence ID" value="NZ_FOJX01000003.1"/>
</dbReference>
<proteinExistence type="predicted"/>
<dbReference type="Gene3D" id="1.10.1200.10">
    <property type="entry name" value="ACP-like"/>
    <property type="match status" value="1"/>
</dbReference>
<dbReference type="AlphaFoldDB" id="A0A1I0WK68"/>
<dbReference type="SUPFAM" id="SSF47336">
    <property type="entry name" value="ACP-like"/>
    <property type="match status" value="1"/>
</dbReference>
<dbReference type="PROSITE" id="PS50075">
    <property type="entry name" value="CARRIER"/>
    <property type="match status" value="1"/>
</dbReference>
<dbReference type="Pfam" id="PF00550">
    <property type="entry name" value="PP-binding"/>
    <property type="match status" value="1"/>
</dbReference>